<evidence type="ECO:0000256" key="1">
    <source>
        <dbReference type="SAM" id="MobiDB-lite"/>
    </source>
</evidence>
<feature type="region of interest" description="Disordered" evidence="1">
    <location>
        <begin position="1"/>
        <end position="23"/>
    </location>
</feature>
<organism evidence="2">
    <name type="scientific">Alexandrium monilatum</name>
    <dbReference type="NCBI Taxonomy" id="311494"/>
    <lineage>
        <taxon>Eukaryota</taxon>
        <taxon>Sar</taxon>
        <taxon>Alveolata</taxon>
        <taxon>Dinophyceae</taxon>
        <taxon>Gonyaulacales</taxon>
        <taxon>Pyrocystaceae</taxon>
        <taxon>Alexandrium</taxon>
    </lineage>
</organism>
<sequence>MAQADLPSPAAPSSGRAPLHEAVPGGPGRRCWGAIAMAAMLLRGAAATALSAALAYLHFRTYRPAAHGITAWHAETRRRSRELTPVDHIFRPVARHEIKSDRFTLWTSAAKDYEPLRNLPFTPVLSCEPGESRLMDRFDWQLVPSSAWEAVEADASQKAGALTCNFVDNRPWRNMSGRMRDPRTVWAAPHAISKLLELAERDFDPSHSRRAVVFSGTEMPMSWAFGHTHEHRMDIVRRLRKYFSVIKYMTKDIKLEHVGVAPMGLCWGYFITHMDSWVRLDDMNSKRPVADRYRTLEETINNSVHSKTKSILAVRGVWASWLELDATAERALAYKRKGVLWPVTNTSTKAIFWAVKSRQSLRAWAETPEAQSNGVDLRILNTTEWWQELPKYRFLMNPLGSAIQTAKTIEALLVLTVPIIKVTVWDAPRELKAMGFPLVLINEWNEVTAEAADRWWRELSPRLESFRRNCLTVDGYWRMFIGAVRVCE</sequence>
<protein>
    <recommendedName>
        <fullName evidence="3">Exostosin GT47 domain-containing protein</fullName>
    </recommendedName>
</protein>
<evidence type="ECO:0000313" key="2">
    <source>
        <dbReference type="EMBL" id="CAE4589391.1"/>
    </source>
</evidence>
<gene>
    <name evidence="2" type="ORF">AMON00008_LOCUS23428</name>
</gene>
<feature type="compositionally biased region" description="Low complexity" evidence="1">
    <location>
        <begin position="7"/>
        <end position="17"/>
    </location>
</feature>
<proteinExistence type="predicted"/>
<reference evidence="2" key="1">
    <citation type="submission" date="2021-01" db="EMBL/GenBank/DDBJ databases">
        <authorList>
            <person name="Corre E."/>
            <person name="Pelletier E."/>
            <person name="Niang G."/>
            <person name="Scheremetjew M."/>
            <person name="Finn R."/>
            <person name="Kale V."/>
            <person name="Holt S."/>
            <person name="Cochrane G."/>
            <person name="Meng A."/>
            <person name="Brown T."/>
            <person name="Cohen L."/>
        </authorList>
    </citation>
    <scope>NUCLEOTIDE SEQUENCE</scope>
    <source>
        <strain evidence="2">CCMP3105</strain>
    </source>
</reference>
<accession>A0A7S4QNY2</accession>
<dbReference type="AlphaFoldDB" id="A0A7S4QNY2"/>
<dbReference type="EMBL" id="HBNR01034132">
    <property type="protein sequence ID" value="CAE4589391.1"/>
    <property type="molecule type" value="Transcribed_RNA"/>
</dbReference>
<name>A0A7S4QNY2_9DINO</name>
<evidence type="ECO:0008006" key="3">
    <source>
        <dbReference type="Google" id="ProtNLM"/>
    </source>
</evidence>